<organism evidence="8 9">
    <name type="scientific">Saccharothrix ecbatanensis</name>
    <dbReference type="NCBI Taxonomy" id="1105145"/>
    <lineage>
        <taxon>Bacteria</taxon>
        <taxon>Bacillati</taxon>
        <taxon>Actinomycetota</taxon>
        <taxon>Actinomycetes</taxon>
        <taxon>Pseudonocardiales</taxon>
        <taxon>Pseudonocardiaceae</taxon>
        <taxon>Saccharothrix</taxon>
    </lineage>
</organism>
<dbReference type="InterPro" id="IPR002397">
    <property type="entry name" value="Cyt_P450_B"/>
</dbReference>
<dbReference type="InterPro" id="IPR001128">
    <property type="entry name" value="Cyt_P450"/>
</dbReference>
<dbReference type="EMBL" id="JACHMO010000001">
    <property type="protein sequence ID" value="MBB5802205.1"/>
    <property type="molecule type" value="Genomic_DNA"/>
</dbReference>
<proteinExistence type="inferred from homology"/>
<comment type="similarity">
    <text evidence="1 7">Belongs to the cytochrome P450 family.</text>
</comment>
<evidence type="ECO:0000256" key="3">
    <source>
        <dbReference type="ARBA" id="ARBA00022723"/>
    </source>
</evidence>
<evidence type="ECO:0000256" key="6">
    <source>
        <dbReference type="ARBA" id="ARBA00023033"/>
    </source>
</evidence>
<evidence type="ECO:0000256" key="4">
    <source>
        <dbReference type="ARBA" id="ARBA00023002"/>
    </source>
</evidence>
<keyword evidence="2 7" id="KW-0349">Heme</keyword>
<dbReference type="RefSeq" id="WP_184918779.1">
    <property type="nucleotide sequence ID" value="NZ_JACHMO010000001.1"/>
</dbReference>
<evidence type="ECO:0000256" key="7">
    <source>
        <dbReference type="RuleBase" id="RU000461"/>
    </source>
</evidence>
<keyword evidence="9" id="KW-1185">Reference proteome</keyword>
<evidence type="ECO:0000313" key="9">
    <source>
        <dbReference type="Proteomes" id="UP000552097"/>
    </source>
</evidence>
<evidence type="ECO:0000256" key="1">
    <source>
        <dbReference type="ARBA" id="ARBA00010617"/>
    </source>
</evidence>
<reference evidence="8 9" key="1">
    <citation type="submission" date="2020-08" db="EMBL/GenBank/DDBJ databases">
        <title>Sequencing the genomes of 1000 actinobacteria strains.</title>
        <authorList>
            <person name="Klenk H.-P."/>
        </authorList>
    </citation>
    <scope>NUCLEOTIDE SEQUENCE [LARGE SCALE GENOMIC DNA]</scope>
    <source>
        <strain evidence="8 9">DSM 45486</strain>
    </source>
</reference>
<dbReference type="GO" id="GO:0016705">
    <property type="term" value="F:oxidoreductase activity, acting on paired donors, with incorporation or reduction of molecular oxygen"/>
    <property type="evidence" value="ECO:0007669"/>
    <property type="project" value="InterPro"/>
</dbReference>
<dbReference type="PANTHER" id="PTHR46696">
    <property type="entry name" value="P450, PUTATIVE (EUROFUNG)-RELATED"/>
    <property type="match status" value="1"/>
</dbReference>
<dbReference type="InterPro" id="IPR017972">
    <property type="entry name" value="Cyt_P450_CS"/>
</dbReference>
<dbReference type="PANTHER" id="PTHR46696:SF1">
    <property type="entry name" value="CYTOCHROME P450 YJIB-RELATED"/>
    <property type="match status" value="1"/>
</dbReference>
<comment type="caution">
    <text evidence="8">The sequence shown here is derived from an EMBL/GenBank/DDBJ whole genome shotgun (WGS) entry which is preliminary data.</text>
</comment>
<dbReference type="PRINTS" id="PR00359">
    <property type="entry name" value="BP450"/>
</dbReference>
<dbReference type="PROSITE" id="PS00086">
    <property type="entry name" value="CYTOCHROME_P450"/>
    <property type="match status" value="1"/>
</dbReference>
<keyword evidence="6 7" id="KW-0503">Monooxygenase</keyword>
<sequence>MSTTDDVIERTSPEPLPSTPAELLEWCRTHRADNPVHYDERQRSWQVFRYVDVAEVLGDPARYLADLGDLRPSNPELDLMQRGNFVNMDGPRHRMLRGLVSQAFTSKVVTALTPKITTLTGELLDAVADRESFDLVDALAYPLPVTVVSELLGVPAEDRPLFRRWAEQLFPFNEEDSNVAGTQDAMDALIPAVREMIEYFRAQLDRRRARPADDLTTRLVEAETAADKLTDDDIIGVITLLLTAGHVTTTALLGNAVLTLHEHPEAAARLRTDRDALPSAVDEVLRYRPSLPWLTRRTATEVTLAGQVIPAGDVIMPWLVSANRDEAKFRDPDVFDIGRRPNQYLSFGHGIHYCLGAPLAKLETRIALGLLFDRYREIAVVDDEFHHPFAMGGAKSLSVAVVR</sequence>
<keyword evidence="5 7" id="KW-0408">Iron</keyword>
<evidence type="ECO:0000256" key="5">
    <source>
        <dbReference type="ARBA" id="ARBA00023004"/>
    </source>
</evidence>
<evidence type="ECO:0000256" key="2">
    <source>
        <dbReference type="ARBA" id="ARBA00022617"/>
    </source>
</evidence>
<dbReference type="PRINTS" id="PR00385">
    <property type="entry name" value="P450"/>
</dbReference>
<dbReference type="GO" id="GO:0005506">
    <property type="term" value="F:iron ion binding"/>
    <property type="evidence" value="ECO:0007669"/>
    <property type="project" value="InterPro"/>
</dbReference>
<dbReference type="InterPro" id="IPR036396">
    <property type="entry name" value="Cyt_P450_sf"/>
</dbReference>
<dbReference type="Pfam" id="PF00067">
    <property type="entry name" value="p450"/>
    <property type="match status" value="1"/>
</dbReference>
<gene>
    <name evidence="8" type="ORF">F4560_001973</name>
</gene>
<accession>A0A7W9HHE7</accession>
<protein>
    <submittedName>
        <fullName evidence="8">Cytochrome P450</fullName>
    </submittedName>
</protein>
<name>A0A7W9HHE7_9PSEU</name>
<evidence type="ECO:0000313" key="8">
    <source>
        <dbReference type="EMBL" id="MBB5802205.1"/>
    </source>
</evidence>
<keyword evidence="4 7" id="KW-0560">Oxidoreductase</keyword>
<dbReference type="FunFam" id="1.10.630.10:FF:000018">
    <property type="entry name" value="Cytochrome P450 monooxygenase"/>
    <property type="match status" value="1"/>
</dbReference>
<dbReference type="Proteomes" id="UP000552097">
    <property type="component" value="Unassembled WGS sequence"/>
</dbReference>
<keyword evidence="3 7" id="KW-0479">Metal-binding</keyword>
<dbReference type="GO" id="GO:0004497">
    <property type="term" value="F:monooxygenase activity"/>
    <property type="evidence" value="ECO:0007669"/>
    <property type="project" value="UniProtKB-KW"/>
</dbReference>
<dbReference type="Gene3D" id="1.10.630.10">
    <property type="entry name" value="Cytochrome P450"/>
    <property type="match status" value="1"/>
</dbReference>
<dbReference type="AlphaFoldDB" id="A0A7W9HHE7"/>
<dbReference type="SUPFAM" id="SSF48264">
    <property type="entry name" value="Cytochrome P450"/>
    <property type="match status" value="1"/>
</dbReference>
<dbReference type="CDD" id="cd11032">
    <property type="entry name" value="P450_EryK-like"/>
    <property type="match status" value="1"/>
</dbReference>
<dbReference type="GO" id="GO:0020037">
    <property type="term" value="F:heme binding"/>
    <property type="evidence" value="ECO:0007669"/>
    <property type="project" value="InterPro"/>
</dbReference>